<organism evidence="4 5">
    <name type="scientific">Polynucleobacter duraquae</name>
    <dbReference type="NCBI Taxonomy" id="1835254"/>
    <lineage>
        <taxon>Bacteria</taxon>
        <taxon>Pseudomonadati</taxon>
        <taxon>Pseudomonadota</taxon>
        <taxon>Betaproteobacteria</taxon>
        <taxon>Burkholderiales</taxon>
        <taxon>Burkholderiaceae</taxon>
        <taxon>Polynucleobacter</taxon>
    </lineage>
</organism>
<evidence type="ECO:0000256" key="1">
    <source>
        <dbReference type="ARBA" id="ARBA00006845"/>
    </source>
</evidence>
<reference evidence="4 5" key="1">
    <citation type="submission" date="2014-03" db="EMBL/GenBank/DDBJ databases">
        <title>Genome of Polynucleobacter strain MWH-MoK4.</title>
        <authorList>
            <person name="Hahn M.W."/>
        </authorList>
    </citation>
    <scope>NUCLEOTIDE SEQUENCE [LARGE SCALE GENOMIC DNA]</scope>
    <source>
        <strain evidence="4 5">MWH-MoK4</strain>
    </source>
</reference>
<dbReference type="Gene3D" id="3.30.370.10">
    <property type="entry name" value="Barstar-like"/>
    <property type="match status" value="1"/>
</dbReference>
<dbReference type="HOGENOM" id="CLU_121832_0_0_4"/>
<dbReference type="RefSeq" id="WP_015420405.1">
    <property type="nucleotide sequence ID" value="NZ_CP007501.1"/>
</dbReference>
<dbReference type="SUPFAM" id="SSF52038">
    <property type="entry name" value="Barstar-related"/>
    <property type="match status" value="1"/>
</dbReference>
<protein>
    <submittedName>
        <fullName evidence="4">Barstar (Barnase inhibitor)</fullName>
    </submittedName>
</protein>
<dbReference type="KEGG" id="pdq:CL55_00002300"/>
<sequence length="206" mass="22851">MNNRSENGTTVGFDEHSRAESWDSNDRLETESSAANIYAEGGLSRLQTYAANQVSGKKVTASWRAALAVRDAGPPAMLRSVRPNIVQSIRAFRTPDLQEAATELGQHFIYANCANAMTKGEVLEAIAIAYTFTKQQAKNFDPLLDALTTTVDKSGPQPGFVVVLEGLPCTQKFDKEARETLLDVFRDAVDFWSERRTPYRVFYSFA</sequence>
<dbReference type="InterPro" id="IPR000468">
    <property type="entry name" value="Barstar"/>
</dbReference>
<dbReference type="InterPro" id="IPR035905">
    <property type="entry name" value="Barstar-like_sf"/>
</dbReference>
<dbReference type="AlphaFoldDB" id="A0A0E3V0G1"/>
<dbReference type="Proteomes" id="UP000061135">
    <property type="component" value="Chromosome"/>
</dbReference>
<feature type="domain" description="Barstar (barnase inhibitor)" evidence="3">
    <location>
        <begin position="107"/>
        <end position="203"/>
    </location>
</feature>
<feature type="region of interest" description="Disordered" evidence="2">
    <location>
        <begin position="1"/>
        <end position="26"/>
    </location>
</feature>
<evidence type="ECO:0000313" key="4">
    <source>
        <dbReference type="EMBL" id="AKD24563.1"/>
    </source>
</evidence>
<dbReference type="PATRIC" id="fig|576611.7.peg.232"/>
<comment type="similarity">
    <text evidence="1">Belongs to the barstar family.</text>
</comment>
<feature type="compositionally biased region" description="Polar residues" evidence="2">
    <location>
        <begin position="1"/>
        <end position="10"/>
    </location>
</feature>
<accession>A0A0E3V0G1</accession>
<dbReference type="EMBL" id="CP007501">
    <property type="protein sequence ID" value="AKD24563.1"/>
    <property type="molecule type" value="Genomic_DNA"/>
</dbReference>
<proteinExistence type="inferred from homology"/>
<evidence type="ECO:0000256" key="2">
    <source>
        <dbReference type="SAM" id="MobiDB-lite"/>
    </source>
</evidence>
<dbReference type="STRING" id="1835254.CL55_00002300"/>
<evidence type="ECO:0000313" key="5">
    <source>
        <dbReference type="Proteomes" id="UP000061135"/>
    </source>
</evidence>
<gene>
    <name evidence="4" type="ORF">CL55_00002300</name>
</gene>
<evidence type="ECO:0000259" key="3">
    <source>
        <dbReference type="Pfam" id="PF01337"/>
    </source>
</evidence>
<name>A0A0E3V0G1_9BURK</name>
<feature type="compositionally biased region" description="Basic and acidic residues" evidence="2">
    <location>
        <begin position="13"/>
        <end position="26"/>
    </location>
</feature>
<dbReference type="OrthoDB" id="5295683at2"/>
<keyword evidence="5" id="KW-1185">Reference proteome</keyword>
<dbReference type="Pfam" id="PF01337">
    <property type="entry name" value="Barstar"/>
    <property type="match status" value="1"/>
</dbReference>